<organism evidence="4 5">
    <name type="scientific">Flavipsychrobacter stenotrophus</name>
    <dbReference type="NCBI Taxonomy" id="2077091"/>
    <lineage>
        <taxon>Bacteria</taxon>
        <taxon>Pseudomonadati</taxon>
        <taxon>Bacteroidota</taxon>
        <taxon>Chitinophagia</taxon>
        <taxon>Chitinophagales</taxon>
        <taxon>Chitinophagaceae</taxon>
        <taxon>Flavipsychrobacter</taxon>
    </lineage>
</organism>
<evidence type="ECO:0000256" key="2">
    <source>
        <dbReference type="ARBA" id="ARBA00023315"/>
    </source>
</evidence>
<evidence type="ECO:0000313" key="4">
    <source>
        <dbReference type="EMBL" id="PQJ10036.1"/>
    </source>
</evidence>
<reference evidence="4 5" key="1">
    <citation type="submission" date="2018-01" db="EMBL/GenBank/DDBJ databases">
        <title>A novel member of the phylum Bacteroidetes isolated from glacier ice.</title>
        <authorList>
            <person name="Liu Q."/>
            <person name="Xin Y.-H."/>
        </authorList>
    </citation>
    <scope>NUCLEOTIDE SEQUENCE [LARGE SCALE GENOMIC DNA]</scope>
    <source>
        <strain evidence="4 5">RB1R16</strain>
    </source>
</reference>
<dbReference type="InterPro" id="IPR000182">
    <property type="entry name" value="GNAT_dom"/>
</dbReference>
<dbReference type="GO" id="GO:0016747">
    <property type="term" value="F:acyltransferase activity, transferring groups other than amino-acyl groups"/>
    <property type="evidence" value="ECO:0007669"/>
    <property type="project" value="InterPro"/>
</dbReference>
<gene>
    <name evidence="4" type="ORF">CJD36_015160</name>
</gene>
<evidence type="ECO:0000256" key="1">
    <source>
        <dbReference type="ARBA" id="ARBA00022679"/>
    </source>
</evidence>
<dbReference type="PANTHER" id="PTHR43420">
    <property type="entry name" value="ACETYLTRANSFERASE"/>
    <property type="match status" value="1"/>
</dbReference>
<dbReference type="AlphaFoldDB" id="A0A2S7SU37"/>
<dbReference type="EMBL" id="PPSL01000004">
    <property type="protein sequence ID" value="PQJ10036.1"/>
    <property type="molecule type" value="Genomic_DNA"/>
</dbReference>
<accession>A0A2S7SU37</accession>
<dbReference type="SUPFAM" id="SSF55729">
    <property type="entry name" value="Acyl-CoA N-acyltransferases (Nat)"/>
    <property type="match status" value="1"/>
</dbReference>
<dbReference type="Gene3D" id="3.40.630.30">
    <property type="match status" value="1"/>
</dbReference>
<dbReference type="Pfam" id="PF00583">
    <property type="entry name" value="Acetyltransf_1"/>
    <property type="match status" value="1"/>
</dbReference>
<dbReference type="InterPro" id="IPR050680">
    <property type="entry name" value="YpeA/RimI_acetyltransf"/>
</dbReference>
<proteinExistence type="predicted"/>
<dbReference type="CDD" id="cd04301">
    <property type="entry name" value="NAT_SF"/>
    <property type="match status" value="1"/>
</dbReference>
<protein>
    <recommendedName>
        <fullName evidence="3">N-acetyltransferase domain-containing protein</fullName>
    </recommendedName>
</protein>
<keyword evidence="2" id="KW-0012">Acyltransferase</keyword>
<dbReference type="OrthoDB" id="9800604at2"/>
<feature type="domain" description="N-acetyltransferase" evidence="3">
    <location>
        <begin position="4"/>
        <end position="162"/>
    </location>
</feature>
<evidence type="ECO:0000313" key="5">
    <source>
        <dbReference type="Proteomes" id="UP000239872"/>
    </source>
</evidence>
<comment type="caution">
    <text evidence="4">The sequence shown here is derived from an EMBL/GenBank/DDBJ whole genome shotgun (WGS) entry which is preliminary data.</text>
</comment>
<evidence type="ECO:0000259" key="3">
    <source>
        <dbReference type="PROSITE" id="PS51186"/>
    </source>
</evidence>
<dbReference type="InterPro" id="IPR016181">
    <property type="entry name" value="Acyl_CoA_acyltransferase"/>
</dbReference>
<dbReference type="PANTHER" id="PTHR43420:SF47">
    <property type="entry name" value="N-ACETYLTRANSFERASE DOMAIN-CONTAINING PROTEIN"/>
    <property type="match status" value="1"/>
</dbReference>
<dbReference type="Proteomes" id="UP000239872">
    <property type="component" value="Unassembled WGS sequence"/>
</dbReference>
<dbReference type="RefSeq" id="WP_105040045.1">
    <property type="nucleotide sequence ID" value="NZ_PPSL01000004.1"/>
</dbReference>
<sequence length="170" mass="19754">MPEIEITEIHANLLSKYKAFMREGLIKDEEHFGITPHDDENAVFPTEGKEDSFTLAAYSGDNLAGVVSFRRDGKDREKLRHKGDLFRMYVSRRFRGKGISSLLIEHLLERVKQLKDIEQITLFVIAENTVARSLYEKYGFKTYGVEPNAIKWKGKYFGKELMVRMMVEDK</sequence>
<keyword evidence="5" id="KW-1185">Reference proteome</keyword>
<name>A0A2S7SU37_9BACT</name>
<dbReference type="PROSITE" id="PS51186">
    <property type="entry name" value="GNAT"/>
    <property type="match status" value="1"/>
</dbReference>
<keyword evidence="1" id="KW-0808">Transferase</keyword>